<accession>A0A0L0FFE6</accession>
<evidence type="ECO:0000259" key="3">
    <source>
        <dbReference type="Pfam" id="PF03152"/>
    </source>
</evidence>
<keyword evidence="2" id="KW-0833">Ubl conjugation pathway</keyword>
<dbReference type="GO" id="GO:0031593">
    <property type="term" value="F:polyubiquitin modification-dependent protein binding"/>
    <property type="evidence" value="ECO:0007669"/>
    <property type="project" value="TreeGrafter"/>
</dbReference>
<evidence type="ECO:0000313" key="5">
    <source>
        <dbReference type="Proteomes" id="UP000054560"/>
    </source>
</evidence>
<dbReference type="GO" id="GO:0034098">
    <property type="term" value="C:VCP-NPL4-UFD1 AAA ATPase complex"/>
    <property type="evidence" value="ECO:0007669"/>
    <property type="project" value="TreeGrafter"/>
</dbReference>
<evidence type="ECO:0000313" key="4">
    <source>
        <dbReference type="EMBL" id="KNC75475.1"/>
    </source>
</evidence>
<feature type="non-terminal residue" evidence="4">
    <location>
        <position position="79"/>
    </location>
</feature>
<evidence type="ECO:0000256" key="2">
    <source>
        <dbReference type="ARBA" id="ARBA00022786"/>
    </source>
</evidence>
<proteinExistence type="inferred from homology"/>
<dbReference type="Gene3D" id="2.40.40.50">
    <property type="entry name" value="Ubiquitin fusion degradation protein UFD1, N-terminal domain"/>
    <property type="match status" value="1"/>
</dbReference>
<dbReference type="GO" id="GO:0006511">
    <property type="term" value="P:ubiquitin-dependent protein catabolic process"/>
    <property type="evidence" value="ECO:0007669"/>
    <property type="project" value="InterPro"/>
</dbReference>
<dbReference type="GeneID" id="25912503"/>
<dbReference type="PANTHER" id="PTHR12555">
    <property type="entry name" value="UBIQUITIN FUSION DEGRADATON PROTEIN 1"/>
    <property type="match status" value="1"/>
</dbReference>
<protein>
    <recommendedName>
        <fullName evidence="3">Ubiquitin fusion degradation protein UFD1 N-terminal subdomain 1 domain-containing protein</fullName>
    </recommendedName>
</protein>
<dbReference type="STRING" id="667725.A0A0L0FFE6"/>
<feature type="domain" description="Ubiquitin fusion degradation protein UFD1 N-terminal subdomain 1" evidence="3">
    <location>
        <begin position="20"/>
        <end position="76"/>
    </location>
</feature>
<dbReference type="Pfam" id="PF03152">
    <property type="entry name" value="UFD1_N1"/>
    <property type="match status" value="1"/>
</dbReference>
<name>A0A0L0FFE6_9EUKA</name>
<sequence>MFHLPNGRMGFGMGIGPRHFEQRYRVYSVAMLSIYSNSKITEIEHGGKVILPPSALSTLSQMEVQWPVMFEIEFPETGK</sequence>
<dbReference type="InterPro" id="IPR055417">
    <property type="entry name" value="UFD1_N1"/>
</dbReference>
<dbReference type="Proteomes" id="UP000054560">
    <property type="component" value="Unassembled WGS sequence"/>
</dbReference>
<dbReference type="InterPro" id="IPR004854">
    <property type="entry name" value="Ufd1-like"/>
</dbReference>
<dbReference type="InterPro" id="IPR042299">
    <property type="entry name" value="Ufd1-like_Nn"/>
</dbReference>
<gene>
    <name evidence="4" type="ORF">SARC_11999</name>
</gene>
<dbReference type="OrthoDB" id="422728at2759"/>
<dbReference type="EMBL" id="KQ243601">
    <property type="protein sequence ID" value="KNC75475.1"/>
    <property type="molecule type" value="Genomic_DNA"/>
</dbReference>
<dbReference type="GO" id="GO:0036503">
    <property type="term" value="P:ERAD pathway"/>
    <property type="evidence" value="ECO:0007669"/>
    <property type="project" value="TreeGrafter"/>
</dbReference>
<dbReference type="RefSeq" id="XP_014149377.1">
    <property type="nucleotide sequence ID" value="XM_014293902.1"/>
</dbReference>
<dbReference type="AlphaFoldDB" id="A0A0L0FFE6"/>
<dbReference type="eggNOG" id="KOG1816">
    <property type="taxonomic scope" value="Eukaryota"/>
</dbReference>
<organism evidence="4 5">
    <name type="scientific">Sphaeroforma arctica JP610</name>
    <dbReference type="NCBI Taxonomy" id="667725"/>
    <lineage>
        <taxon>Eukaryota</taxon>
        <taxon>Ichthyosporea</taxon>
        <taxon>Ichthyophonida</taxon>
        <taxon>Sphaeroforma</taxon>
    </lineage>
</organism>
<keyword evidence="5" id="KW-1185">Reference proteome</keyword>
<evidence type="ECO:0000256" key="1">
    <source>
        <dbReference type="ARBA" id="ARBA00006043"/>
    </source>
</evidence>
<comment type="similarity">
    <text evidence="1">Belongs to the UFD1 family.</text>
</comment>
<reference evidence="4 5" key="1">
    <citation type="submission" date="2011-02" db="EMBL/GenBank/DDBJ databases">
        <title>The Genome Sequence of Sphaeroforma arctica JP610.</title>
        <authorList>
            <consortium name="The Broad Institute Genome Sequencing Platform"/>
            <person name="Russ C."/>
            <person name="Cuomo C."/>
            <person name="Young S.K."/>
            <person name="Zeng Q."/>
            <person name="Gargeya S."/>
            <person name="Alvarado L."/>
            <person name="Berlin A."/>
            <person name="Chapman S.B."/>
            <person name="Chen Z."/>
            <person name="Freedman E."/>
            <person name="Gellesch M."/>
            <person name="Goldberg J."/>
            <person name="Griggs A."/>
            <person name="Gujja S."/>
            <person name="Heilman E."/>
            <person name="Heiman D."/>
            <person name="Howarth C."/>
            <person name="Mehta T."/>
            <person name="Neiman D."/>
            <person name="Pearson M."/>
            <person name="Roberts A."/>
            <person name="Saif S."/>
            <person name="Shea T."/>
            <person name="Shenoy N."/>
            <person name="Sisk P."/>
            <person name="Stolte C."/>
            <person name="Sykes S."/>
            <person name="White J."/>
            <person name="Yandava C."/>
            <person name="Burger G."/>
            <person name="Gray M.W."/>
            <person name="Holland P.W.H."/>
            <person name="King N."/>
            <person name="Lang F.B.F."/>
            <person name="Roger A.J."/>
            <person name="Ruiz-Trillo I."/>
            <person name="Haas B."/>
            <person name="Nusbaum C."/>
            <person name="Birren B."/>
        </authorList>
    </citation>
    <scope>NUCLEOTIDE SEQUENCE [LARGE SCALE GENOMIC DNA]</scope>
    <source>
        <strain evidence="4 5">JP610</strain>
    </source>
</reference>
<dbReference type="PANTHER" id="PTHR12555:SF13">
    <property type="entry name" value="UBIQUITIN RECOGNITION FACTOR IN ER-ASSOCIATED DEGRADATION PROTEIN 1"/>
    <property type="match status" value="1"/>
</dbReference>